<dbReference type="Proteomes" id="UP000029998">
    <property type="component" value="Unassembled WGS sequence"/>
</dbReference>
<reference evidence="2 3" key="1">
    <citation type="submission" date="2013-08" db="EMBL/GenBank/DDBJ databases">
        <title>Genome sequencing of Lysobacter.</title>
        <authorList>
            <person name="Zhang S."/>
            <person name="Wang G."/>
        </authorList>
    </citation>
    <scope>NUCLEOTIDE SEQUENCE [LARGE SCALE GENOMIC DNA]</scope>
    <source>
        <strain evidence="2 3">GH1-9</strain>
    </source>
</reference>
<evidence type="ECO:0000256" key="1">
    <source>
        <dbReference type="SAM" id="SignalP"/>
    </source>
</evidence>
<keyword evidence="3" id="KW-1185">Reference proteome</keyword>
<feature type="chain" id="PRO_5001962421" evidence="1">
    <location>
        <begin position="25"/>
        <end position="282"/>
    </location>
</feature>
<proteinExistence type="predicted"/>
<protein>
    <submittedName>
        <fullName evidence="2">Uncharacterized protein</fullName>
    </submittedName>
</protein>
<accession>A0A0A0ETG7</accession>
<name>A0A0A0ETG7_9GAMM</name>
<organism evidence="2 3">
    <name type="scientific">Lysobacter daejeonensis GH1-9</name>
    <dbReference type="NCBI Taxonomy" id="1385517"/>
    <lineage>
        <taxon>Bacteria</taxon>
        <taxon>Pseudomonadati</taxon>
        <taxon>Pseudomonadota</taxon>
        <taxon>Gammaproteobacteria</taxon>
        <taxon>Lysobacterales</taxon>
        <taxon>Lysobacteraceae</taxon>
        <taxon>Aerolutibacter</taxon>
    </lineage>
</organism>
<evidence type="ECO:0000313" key="2">
    <source>
        <dbReference type="EMBL" id="KGM53393.1"/>
    </source>
</evidence>
<feature type="signal peptide" evidence="1">
    <location>
        <begin position="1"/>
        <end position="24"/>
    </location>
</feature>
<keyword evidence="1" id="KW-0732">Signal</keyword>
<comment type="caution">
    <text evidence="2">The sequence shown here is derived from an EMBL/GenBank/DDBJ whole genome shotgun (WGS) entry which is preliminary data.</text>
</comment>
<evidence type="ECO:0000313" key="3">
    <source>
        <dbReference type="Proteomes" id="UP000029998"/>
    </source>
</evidence>
<dbReference type="AlphaFoldDB" id="A0A0A0ETG7"/>
<sequence>MHMRKVMLAVAVTVAMGAGAWAMAQKNAGLEGQVPVAERFGELMDSGHAEATLEAKVAAQSRRESSALEVGDVDSFGRNLRWLGLVSSTPLVLRTSCDPLPGEPAELRCAEVNPAEFGSRLAQFDNVATMTLPGRSMNSLLCHWLTPTANVSFANYSGLDNRTGRMTLYPRLTLVNDVFNDPGLVDPVSGEPIAGKIEVAMSSIWTSALLDSGETLLQRNTSTRTCIGGFVTRRVLIEGYGLSERQADRFFANPTTLQLGVDVVSQHVANASVSLSVRWVGD</sequence>
<dbReference type="EMBL" id="AVPU01000030">
    <property type="protein sequence ID" value="KGM53393.1"/>
    <property type="molecule type" value="Genomic_DNA"/>
</dbReference>
<gene>
    <name evidence="2" type="ORF">N800_07675</name>
</gene>
<dbReference type="eggNOG" id="ENOG5032CC8">
    <property type="taxonomic scope" value="Bacteria"/>
</dbReference>